<reference evidence="1 2" key="1">
    <citation type="journal article" date="2022" name="DNA Res.">
        <title>Chromosomal-level genome assembly of the orchid tree Bauhinia variegata (Leguminosae; Cercidoideae) supports the allotetraploid origin hypothesis of Bauhinia.</title>
        <authorList>
            <person name="Zhong Y."/>
            <person name="Chen Y."/>
            <person name="Zheng D."/>
            <person name="Pang J."/>
            <person name="Liu Y."/>
            <person name="Luo S."/>
            <person name="Meng S."/>
            <person name="Qian L."/>
            <person name="Wei D."/>
            <person name="Dai S."/>
            <person name="Zhou R."/>
        </authorList>
    </citation>
    <scope>NUCLEOTIDE SEQUENCE [LARGE SCALE GENOMIC DNA]</scope>
    <source>
        <strain evidence="1">BV-YZ2020</strain>
    </source>
</reference>
<accession>A0ACB9NL78</accession>
<name>A0ACB9NL78_BAUVA</name>
<keyword evidence="2" id="KW-1185">Reference proteome</keyword>
<dbReference type="Proteomes" id="UP000828941">
    <property type="component" value="Chromosome 6"/>
</dbReference>
<organism evidence="1 2">
    <name type="scientific">Bauhinia variegata</name>
    <name type="common">Purple orchid tree</name>
    <name type="synonym">Phanera variegata</name>
    <dbReference type="NCBI Taxonomy" id="167791"/>
    <lineage>
        <taxon>Eukaryota</taxon>
        <taxon>Viridiplantae</taxon>
        <taxon>Streptophyta</taxon>
        <taxon>Embryophyta</taxon>
        <taxon>Tracheophyta</taxon>
        <taxon>Spermatophyta</taxon>
        <taxon>Magnoliopsida</taxon>
        <taxon>eudicotyledons</taxon>
        <taxon>Gunneridae</taxon>
        <taxon>Pentapetalae</taxon>
        <taxon>rosids</taxon>
        <taxon>fabids</taxon>
        <taxon>Fabales</taxon>
        <taxon>Fabaceae</taxon>
        <taxon>Cercidoideae</taxon>
        <taxon>Cercideae</taxon>
        <taxon>Bauhiniinae</taxon>
        <taxon>Bauhinia</taxon>
    </lineage>
</organism>
<proteinExistence type="predicted"/>
<evidence type="ECO:0000313" key="1">
    <source>
        <dbReference type="EMBL" id="KAI4337318.1"/>
    </source>
</evidence>
<sequence>MDPSNVSPADGLKAVLQNGDHEEPADEFANDVDGRVAEITETVAPNGNLQNVVQLDNTVTDNSSTGEIIEGSNNKVQSNNEEEVKFTDQTELPKAWKGLVKSKYANAASQKGASLGKRSKDGKDEEVPSAPNGTVPLNSHTRQPIKSRSFNDRKTQSSKSGKSDAAPAEAPMEKTKPKSLKKDPLDEVQAEEQSSSDAKAEDAKPPRVGTLPNYGFSFKCDERAQRRKEFYSKLEEKIHAKEVEKNNLQAKTKETQEAEIKMLRKTLAFKATPMPSFYQGPPPPKAELKKIPTTRAKSPKLGRRKSSTNAESEGNTSSSRVRQGRLSLDEKVSESIPTKGISPVHQKKPQRRSLPSRLPSDRTSSSNSTSAATSSKPVNDEKTLSSVTSKDSNANETGEEKTEMATVNDENNSSSSMTNEAPLLMTEKTEVPSNEPNEMESHMNGDILVEEQPQLALVQEPIAAEH</sequence>
<dbReference type="EMBL" id="CM039431">
    <property type="protein sequence ID" value="KAI4337318.1"/>
    <property type="molecule type" value="Genomic_DNA"/>
</dbReference>
<evidence type="ECO:0000313" key="2">
    <source>
        <dbReference type="Proteomes" id="UP000828941"/>
    </source>
</evidence>
<gene>
    <name evidence="1" type="ORF">L6164_015750</name>
</gene>
<protein>
    <submittedName>
        <fullName evidence="1">Uncharacterized protein</fullName>
    </submittedName>
</protein>
<comment type="caution">
    <text evidence="1">The sequence shown here is derived from an EMBL/GenBank/DDBJ whole genome shotgun (WGS) entry which is preliminary data.</text>
</comment>